<proteinExistence type="predicted"/>
<accession>A0A3M2J5K0</accession>
<evidence type="ECO:0000313" key="2">
    <source>
        <dbReference type="EMBL" id="RMI09387.1"/>
    </source>
</evidence>
<feature type="compositionally biased region" description="Low complexity" evidence="1">
    <location>
        <begin position="63"/>
        <end position="73"/>
    </location>
</feature>
<feature type="region of interest" description="Disordered" evidence="1">
    <location>
        <begin position="1"/>
        <end position="107"/>
    </location>
</feature>
<feature type="compositionally biased region" description="Basic residues" evidence="1">
    <location>
        <begin position="74"/>
        <end position="107"/>
    </location>
</feature>
<dbReference type="EMBL" id="RFFI01000050">
    <property type="protein sequence ID" value="RMI09387.1"/>
    <property type="molecule type" value="Genomic_DNA"/>
</dbReference>
<protein>
    <submittedName>
        <fullName evidence="2">Uncharacterized protein</fullName>
    </submittedName>
</protein>
<evidence type="ECO:0000313" key="3">
    <source>
        <dbReference type="Proteomes" id="UP000269289"/>
    </source>
</evidence>
<name>A0A3M2J5K0_9CELL</name>
<sequence>MPATWPEVRARATCSSGPCGALTPPPRRPGRQQTTGTRHPADRTRTAAGTSPATGGRARCQPRGRPSTSTPRSTGRRRRLPCIRRRCRSPARRRPAVPRARPRVRRA</sequence>
<comment type="caution">
    <text evidence="2">The sequence shown here is derived from an EMBL/GenBank/DDBJ whole genome shotgun (WGS) entry which is preliminary data.</text>
</comment>
<dbReference type="AlphaFoldDB" id="A0A3M2J5K0"/>
<keyword evidence="3" id="KW-1185">Reference proteome</keyword>
<reference evidence="2 3" key="1">
    <citation type="submission" date="2018-10" db="EMBL/GenBank/DDBJ databases">
        <title>Isolation, diversity and antifungal activity of actinobacteria from wheat.</title>
        <authorList>
            <person name="Han C."/>
        </authorList>
    </citation>
    <scope>NUCLEOTIDE SEQUENCE [LARGE SCALE GENOMIC DNA]</scope>
    <source>
        <strain evidence="2 3">NEAU-YY56</strain>
    </source>
</reference>
<dbReference type="Proteomes" id="UP000269289">
    <property type="component" value="Unassembled WGS sequence"/>
</dbReference>
<gene>
    <name evidence="2" type="ORF">EBM89_10420</name>
</gene>
<organism evidence="2 3">
    <name type="scientific">Cellulomonas triticagri</name>
    <dbReference type="NCBI Taxonomy" id="2483352"/>
    <lineage>
        <taxon>Bacteria</taxon>
        <taxon>Bacillati</taxon>
        <taxon>Actinomycetota</taxon>
        <taxon>Actinomycetes</taxon>
        <taxon>Micrococcales</taxon>
        <taxon>Cellulomonadaceae</taxon>
        <taxon>Cellulomonas</taxon>
    </lineage>
</organism>
<evidence type="ECO:0000256" key="1">
    <source>
        <dbReference type="SAM" id="MobiDB-lite"/>
    </source>
</evidence>